<comment type="caution">
    <text evidence="7">The sequence shown here is derived from an EMBL/GenBank/DDBJ whole genome shotgun (WGS) entry which is preliminary data.</text>
</comment>
<keyword evidence="4 7" id="KW-0413">Isomerase</keyword>
<dbReference type="Pfam" id="PF00425">
    <property type="entry name" value="Chorismate_bind"/>
    <property type="match status" value="1"/>
</dbReference>
<name>H0E631_9ACTN</name>
<accession>H0E631</accession>
<evidence type="ECO:0000256" key="1">
    <source>
        <dbReference type="ARBA" id="ARBA00000799"/>
    </source>
</evidence>
<dbReference type="SUPFAM" id="SSF56322">
    <property type="entry name" value="ADC synthase"/>
    <property type="match status" value="1"/>
</dbReference>
<evidence type="ECO:0000259" key="6">
    <source>
        <dbReference type="Pfam" id="PF00425"/>
    </source>
</evidence>
<reference evidence="7 8" key="1">
    <citation type="journal article" date="2013" name="Biodegradation">
        <title>Quantitative proteomic analysis of ibuprofen-degrading Patulibacter sp. strain I11.</title>
        <authorList>
            <person name="Almeida B."/>
            <person name="Kjeldal H."/>
            <person name="Lolas I."/>
            <person name="Knudsen A.D."/>
            <person name="Carvalho G."/>
            <person name="Nielsen K.L."/>
            <person name="Barreto Crespo M.T."/>
            <person name="Stensballe A."/>
            <person name="Nielsen J.L."/>
        </authorList>
    </citation>
    <scope>NUCLEOTIDE SEQUENCE [LARGE SCALE GENOMIC DNA]</scope>
    <source>
        <strain evidence="7 8">I11</strain>
    </source>
</reference>
<dbReference type="Proteomes" id="UP000005143">
    <property type="component" value="Unassembled WGS sequence"/>
</dbReference>
<organism evidence="7 8">
    <name type="scientific">Patulibacter medicamentivorans</name>
    <dbReference type="NCBI Taxonomy" id="1097667"/>
    <lineage>
        <taxon>Bacteria</taxon>
        <taxon>Bacillati</taxon>
        <taxon>Actinomycetota</taxon>
        <taxon>Thermoleophilia</taxon>
        <taxon>Solirubrobacterales</taxon>
        <taxon>Patulibacteraceae</taxon>
        <taxon>Patulibacter</taxon>
    </lineage>
</organism>
<dbReference type="OrthoDB" id="9806579at2"/>
<dbReference type="Gene3D" id="3.60.120.10">
    <property type="entry name" value="Anthranilate synthase"/>
    <property type="match status" value="1"/>
</dbReference>
<keyword evidence="8" id="KW-1185">Reference proteome</keyword>
<dbReference type="RefSeq" id="WP_007575030.1">
    <property type="nucleotide sequence ID" value="NZ_AGUD01000199.1"/>
</dbReference>
<dbReference type="PATRIC" id="fig|1097667.3.peg.2262"/>
<dbReference type="InterPro" id="IPR019999">
    <property type="entry name" value="Anth_synth_I-like"/>
</dbReference>
<proteinExistence type="inferred from homology"/>
<dbReference type="EC" id="5.4.4.2" evidence="3"/>
<comment type="similarity">
    <text evidence="2">Belongs to the isochorismate synthase family.</text>
</comment>
<dbReference type="PRINTS" id="PR00095">
    <property type="entry name" value="ANTSNTHASEI"/>
</dbReference>
<dbReference type="PANTHER" id="PTHR42839:SF2">
    <property type="entry name" value="ISOCHORISMATE SYNTHASE ENTC"/>
    <property type="match status" value="1"/>
</dbReference>
<dbReference type="AlphaFoldDB" id="H0E631"/>
<evidence type="ECO:0000256" key="3">
    <source>
        <dbReference type="ARBA" id="ARBA00012824"/>
    </source>
</evidence>
<evidence type="ECO:0000256" key="4">
    <source>
        <dbReference type="ARBA" id="ARBA00023235"/>
    </source>
</evidence>
<evidence type="ECO:0000256" key="2">
    <source>
        <dbReference type="ARBA" id="ARBA00005297"/>
    </source>
</evidence>
<dbReference type="PANTHER" id="PTHR42839">
    <property type="entry name" value="ISOCHORISMATE SYNTHASE ENTC"/>
    <property type="match status" value="1"/>
</dbReference>
<dbReference type="NCBIfam" id="TIGR00543">
    <property type="entry name" value="isochor_syn"/>
    <property type="match status" value="1"/>
</dbReference>
<feature type="domain" description="Chorismate-utilising enzyme C-terminal" evidence="6">
    <location>
        <begin position="223"/>
        <end position="475"/>
    </location>
</feature>
<gene>
    <name evidence="7" type="ORF">PAI11_22810</name>
</gene>
<dbReference type="InterPro" id="IPR005801">
    <property type="entry name" value="ADC_synthase"/>
</dbReference>
<dbReference type="InterPro" id="IPR004561">
    <property type="entry name" value="IsoChor_synthase"/>
</dbReference>
<dbReference type="EMBL" id="AGUD01000199">
    <property type="protein sequence ID" value="EHN10860.1"/>
    <property type="molecule type" value="Genomic_DNA"/>
</dbReference>
<dbReference type="InterPro" id="IPR015890">
    <property type="entry name" value="Chorismate_C"/>
</dbReference>
<evidence type="ECO:0000313" key="7">
    <source>
        <dbReference type="EMBL" id="EHN10860.1"/>
    </source>
</evidence>
<evidence type="ECO:0000256" key="5">
    <source>
        <dbReference type="ARBA" id="ARBA00041564"/>
    </source>
</evidence>
<protein>
    <recommendedName>
        <fullName evidence="3">isochorismate synthase</fullName>
        <ecNumber evidence="3">5.4.4.2</ecNumber>
    </recommendedName>
    <alternativeName>
        <fullName evidence="5">Isochorismate mutase</fullName>
    </alternativeName>
</protein>
<comment type="catalytic activity">
    <reaction evidence="1">
        <text>chorismate = isochorismate</text>
        <dbReference type="Rhea" id="RHEA:18985"/>
        <dbReference type="ChEBI" id="CHEBI:29748"/>
        <dbReference type="ChEBI" id="CHEBI:29780"/>
        <dbReference type="EC" id="5.4.4.2"/>
    </reaction>
</comment>
<sequence length="485" mass="50648">MAPVAGVSSAQAPAVPIADDDRDRLLRHAAEARKRARRSRRDAVLASITIDVDPAIDPSAVVAVGRRAGEPWTVFEQRDRDRRVVATLGVVQAIEAAGPQRFTTVARRWEALAADAVGDLGTGLDGEGLLAVGGFAFTDEGATTPAWDGFAAASLHVPLLGIAGCGGRIRATVAVRVAAADGDLTAIVDAALERVAALAPARPPLLDPDPVQRGRVVSALPPAHYEEAVARGVQRIRAGEMEKIVLAREVQVTGRPTPDPAAILGVMREAYAGCCVLAVGRGDRTFVAATPELLVRREGHRLATLALAGTTRRSSDPAVEAHLGEHLMRSAKDRGEHAIVVRRILARLDALALWTTAAEQPQIVQAASVQHLATPIRAQLASPIPVVELAGRLHPTPAVGGFPEAVALPLIPAIEGMDRGWYAGPVGWTDSAGDGELCVALRSALLEPELARCFAGVGVVSDSDPAAELAETEAKLQALLPLLAA</sequence>
<evidence type="ECO:0000313" key="8">
    <source>
        <dbReference type="Proteomes" id="UP000005143"/>
    </source>
</evidence>
<dbReference type="GO" id="GO:0008909">
    <property type="term" value="F:isochorismate synthase activity"/>
    <property type="evidence" value="ECO:0007669"/>
    <property type="project" value="UniProtKB-EC"/>
</dbReference>